<reference evidence="1" key="1">
    <citation type="journal article" date="2018" name="Data Brief">
        <title>Genome sequence data from 17 accessions of Ensete ventricosum, a staple food crop for millions in Ethiopia.</title>
        <authorList>
            <person name="Yemataw Z."/>
            <person name="Muzemil S."/>
            <person name="Ambachew D."/>
            <person name="Tripathi L."/>
            <person name="Tesfaye K."/>
            <person name="Chala A."/>
            <person name="Farbos A."/>
            <person name="O'Neill P."/>
            <person name="Moore K."/>
            <person name="Grant M."/>
            <person name="Studholme D.J."/>
        </authorList>
    </citation>
    <scope>NUCLEOTIDE SEQUENCE [LARGE SCALE GENOMIC DNA]</scope>
    <source>
        <tissue evidence="1">Leaf</tissue>
    </source>
</reference>
<accession>A0A445MCZ5</accession>
<gene>
    <name evidence="1" type="ORF">BHM03_00010435</name>
</gene>
<sequence>MTFTLIGFTGDAIAPLGVTIPVTIEESRTNTLMVPLMVVKLLSAYNAIIGHPTLNKLRAVVSMYHCTMKFTSVRVGATPENQDSATWQQQLFLTRLKMKRRLSTPGRPTTDLPPKVVFPTLRVKHFEEEALGLGLRENLDLIEELRAEVHLRALTYRKDVARLYNYRVRS</sequence>
<proteinExistence type="predicted"/>
<dbReference type="Proteomes" id="UP000290560">
    <property type="component" value="Unassembled WGS sequence"/>
</dbReference>
<dbReference type="EMBL" id="KV875632">
    <property type="protein sequence ID" value="RZR72125.1"/>
    <property type="molecule type" value="Genomic_DNA"/>
</dbReference>
<protein>
    <submittedName>
        <fullName evidence="1">Uncharacterized protein</fullName>
    </submittedName>
</protein>
<dbReference type="PANTHER" id="PTHR33240">
    <property type="entry name" value="OS08G0508500 PROTEIN"/>
    <property type="match status" value="1"/>
</dbReference>
<dbReference type="PANTHER" id="PTHR33240:SF15">
    <property type="entry name" value="GAG-PRO-LIKE PROTEIN"/>
    <property type="match status" value="1"/>
</dbReference>
<dbReference type="AlphaFoldDB" id="A0A445MCZ5"/>
<name>A0A445MCZ5_ENSVE</name>
<organism evidence="1">
    <name type="scientific">Ensete ventricosum</name>
    <name type="common">Abyssinian banana</name>
    <name type="synonym">Musa ensete</name>
    <dbReference type="NCBI Taxonomy" id="4639"/>
    <lineage>
        <taxon>Eukaryota</taxon>
        <taxon>Viridiplantae</taxon>
        <taxon>Streptophyta</taxon>
        <taxon>Embryophyta</taxon>
        <taxon>Tracheophyta</taxon>
        <taxon>Spermatophyta</taxon>
        <taxon>Magnoliopsida</taxon>
        <taxon>Liliopsida</taxon>
        <taxon>Zingiberales</taxon>
        <taxon>Musaceae</taxon>
        <taxon>Ensete</taxon>
    </lineage>
</organism>
<evidence type="ECO:0000313" key="1">
    <source>
        <dbReference type="EMBL" id="RZR72125.1"/>
    </source>
</evidence>